<evidence type="ECO:0000256" key="1">
    <source>
        <dbReference type="SAM" id="MobiDB-lite"/>
    </source>
</evidence>
<keyword evidence="3" id="KW-1185">Reference proteome</keyword>
<feature type="compositionally biased region" description="Polar residues" evidence="1">
    <location>
        <begin position="28"/>
        <end position="67"/>
    </location>
</feature>
<accession>A0ABR3EVU9</accession>
<feature type="region of interest" description="Disordered" evidence="1">
    <location>
        <begin position="1"/>
        <end position="96"/>
    </location>
</feature>
<proteinExistence type="predicted"/>
<evidence type="ECO:0000313" key="2">
    <source>
        <dbReference type="EMBL" id="KAL0567026.1"/>
    </source>
</evidence>
<feature type="compositionally biased region" description="Basic and acidic residues" evidence="1">
    <location>
        <begin position="553"/>
        <end position="578"/>
    </location>
</feature>
<name>A0ABR3EVU9_9AGAR</name>
<evidence type="ECO:0000313" key="3">
    <source>
        <dbReference type="Proteomes" id="UP001465976"/>
    </source>
</evidence>
<feature type="compositionally biased region" description="Basic residues" evidence="1">
    <location>
        <begin position="680"/>
        <end position="693"/>
    </location>
</feature>
<reference evidence="2 3" key="1">
    <citation type="submission" date="2024-02" db="EMBL/GenBank/DDBJ databases">
        <title>A draft genome for the cacao thread blight pathogen Marasmius crinis-equi.</title>
        <authorList>
            <person name="Cohen S.P."/>
            <person name="Baruah I.K."/>
            <person name="Amoako-Attah I."/>
            <person name="Bukari Y."/>
            <person name="Meinhardt L.W."/>
            <person name="Bailey B.A."/>
        </authorList>
    </citation>
    <scope>NUCLEOTIDE SEQUENCE [LARGE SCALE GENOMIC DNA]</scope>
    <source>
        <strain evidence="2 3">GH-76</strain>
    </source>
</reference>
<comment type="caution">
    <text evidence="2">The sequence shown here is derived from an EMBL/GenBank/DDBJ whole genome shotgun (WGS) entry which is preliminary data.</text>
</comment>
<feature type="compositionally biased region" description="Polar residues" evidence="1">
    <location>
        <begin position="462"/>
        <end position="476"/>
    </location>
</feature>
<dbReference type="EMBL" id="JBAHYK010001697">
    <property type="protein sequence ID" value="KAL0567026.1"/>
    <property type="molecule type" value="Genomic_DNA"/>
</dbReference>
<sequence>RTQPKGKQGPKSDLPPWFQGNDFDARTRLSSKILPSSLHTTQTSRDAPFAISTQTGPSPTKESNTTIRLDEASAISHPKPNQLQAPVSPEPKSTPRQAMRDYTLAITDLKELPWLTDLMECSTVQEKLDYVDPGYRNGCQSALQDFAANCTSKGVEGARLEELILRNGVPVADPSVQYVHRIIWNCKLLETMTLVSQRPADRQGILSSRGVSRTKFDSSMILTNGMSDLAEWPDLVRTLRGCVSGASKERQPEQLPQGDDGPCHRLELLLWQTSAYYQLQSQSHLSKVLENLAAVVLHISIFKSIEAAPWRAKPSSRLRGPLYAALAVSPLVLLSECFISSSDVKRAALVHHWLHLGNRHPPIVTEIEFMLWECIKRAVDGEMKIFDSFLRFTTEAGERLDSVGLLSLDDSQFFALDYGEPLDHGKTIHSFKALLKIGAPTTSASIRQVHDSGSGDGEETETQNTTSSRVGASSESAKNDGDIGAGIMSKDQVAFHATDGTPNGRVDANIEEANRSDQRPNPGKEFKIQGCSFSDSSLPPGVSEQIHNKVEDKMEQTGKEKEVYSGSRGFERNKKTVDNKNQPVDGTKQVSAAVVRVWIDVNNIHIENDGSDLTELGSTDDGDTSEDSDDSVEDAIVSAAGLEGTSARSRAKRRQMKQSGGAKREKAGGTTRKKQAEGTKRKKQAGGTKRKKQAGGTKREKQAGGTNRKKQAEEVEGKTKNEMSTEVEIKQQEQSNLLVRLTTSRRRCVGERMRLMDYEGGDSLIYQPECYDSEELRTLLTLMNSANSTNLDYLDTSVFAVPLTQDIDHSLTRPKPHPAIRVIHNDDLKNYSRRDLQSVFRQANILIKGRIIPERDQKWTASNLSSIGDLNELRDVHGK</sequence>
<feature type="compositionally biased region" description="Acidic residues" evidence="1">
    <location>
        <begin position="618"/>
        <end position="633"/>
    </location>
</feature>
<gene>
    <name evidence="2" type="ORF">V5O48_014963</name>
</gene>
<feature type="non-terminal residue" evidence="2">
    <location>
        <position position="1"/>
    </location>
</feature>
<feature type="region of interest" description="Disordered" evidence="1">
    <location>
        <begin position="447"/>
        <end position="483"/>
    </location>
</feature>
<organism evidence="2 3">
    <name type="scientific">Marasmius crinis-equi</name>
    <dbReference type="NCBI Taxonomy" id="585013"/>
    <lineage>
        <taxon>Eukaryota</taxon>
        <taxon>Fungi</taxon>
        <taxon>Dikarya</taxon>
        <taxon>Basidiomycota</taxon>
        <taxon>Agaricomycotina</taxon>
        <taxon>Agaricomycetes</taxon>
        <taxon>Agaricomycetidae</taxon>
        <taxon>Agaricales</taxon>
        <taxon>Marasmiineae</taxon>
        <taxon>Marasmiaceae</taxon>
        <taxon>Marasmius</taxon>
    </lineage>
</organism>
<feature type="region of interest" description="Disordered" evidence="1">
    <location>
        <begin position="553"/>
        <end position="585"/>
    </location>
</feature>
<feature type="compositionally biased region" description="Basic and acidic residues" evidence="1">
    <location>
        <begin position="710"/>
        <end position="729"/>
    </location>
</feature>
<dbReference type="Proteomes" id="UP001465976">
    <property type="component" value="Unassembled WGS sequence"/>
</dbReference>
<feature type="region of interest" description="Disordered" evidence="1">
    <location>
        <begin position="608"/>
        <end position="729"/>
    </location>
</feature>
<protein>
    <submittedName>
        <fullName evidence="2">Uncharacterized protein</fullName>
    </submittedName>
</protein>